<dbReference type="AlphaFoldDB" id="A0A5J6N0R5"/>
<dbReference type="Gene3D" id="3.30.70.1520">
    <property type="entry name" value="Heterotetrameric sarcosine oxidase"/>
    <property type="match status" value="1"/>
</dbReference>
<dbReference type="EMBL" id="CP042582">
    <property type="protein sequence ID" value="QEX23419.1"/>
    <property type="molecule type" value="Genomic_DNA"/>
</dbReference>
<protein>
    <recommendedName>
        <fullName evidence="3">Sarcosine oxidase subunit gamma</fullName>
    </recommendedName>
</protein>
<name>A0A5J6N0R5_9PROT</name>
<reference evidence="1 2" key="1">
    <citation type="submission" date="2019-08" db="EMBL/GenBank/DDBJ databases">
        <title>Hyperibacter terrae gen. nov., sp. nov. and Hyperibacter viscosus sp. nov., two new members in the family Rhodospirillaceae isolated from the rhizosphere of Hypericum perforatum.</title>
        <authorList>
            <person name="Noviana Z."/>
        </authorList>
    </citation>
    <scope>NUCLEOTIDE SEQUENCE [LARGE SCALE GENOMIC DNA]</scope>
    <source>
        <strain evidence="1 2">R5959</strain>
    </source>
</reference>
<keyword evidence="2" id="KW-1185">Reference proteome</keyword>
<dbReference type="RefSeq" id="WP_191909066.1">
    <property type="nucleotide sequence ID" value="NZ_CP042582.1"/>
</dbReference>
<proteinExistence type="predicted"/>
<dbReference type="Pfam" id="PF04268">
    <property type="entry name" value="SoxG"/>
    <property type="match status" value="1"/>
</dbReference>
<accession>A0A5J6N0R5</accession>
<evidence type="ECO:0000313" key="2">
    <source>
        <dbReference type="Proteomes" id="UP000325797"/>
    </source>
</evidence>
<dbReference type="InterPro" id="IPR007375">
    <property type="entry name" value="SoxG"/>
</dbReference>
<dbReference type="Gene3D" id="3.30.1360.120">
    <property type="entry name" value="Probable tRNA modification gtpase trme, domain 1"/>
    <property type="match status" value="1"/>
</dbReference>
<dbReference type="Proteomes" id="UP000325797">
    <property type="component" value="Chromosome"/>
</dbReference>
<sequence length="197" mass="20923">MLERRSALAKDLQQGGRDGAAGDRSVKIGEVRGWSLVQAAGFPAEAAAFEAALSGAVGTSLPAKVGEAVTAQGRTLMRVGPEHFWVLGPENDELAARLSASIAPSVGSILPLSHSRTRIFIEGAAARAVLAKGIPLDFDPAVFKIGQFALTGLHHTPVLVHRTGAERYEIYAMRTFAHSIWEWLTDAALPVGYDVVK</sequence>
<dbReference type="KEGG" id="hadh:FRZ61_33570"/>
<organism evidence="1 2">
    <name type="scientific">Hypericibacter adhaerens</name>
    <dbReference type="NCBI Taxonomy" id="2602016"/>
    <lineage>
        <taxon>Bacteria</taxon>
        <taxon>Pseudomonadati</taxon>
        <taxon>Pseudomonadota</taxon>
        <taxon>Alphaproteobacteria</taxon>
        <taxon>Rhodospirillales</taxon>
        <taxon>Dongiaceae</taxon>
        <taxon>Hypericibacter</taxon>
    </lineage>
</organism>
<evidence type="ECO:0000313" key="1">
    <source>
        <dbReference type="EMBL" id="QEX23419.1"/>
    </source>
</evidence>
<dbReference type="InterPro" id="IPR027266">
    <property type="entry name" value="TrmE/GcvT-like"/>
</dbReference>
<dbReference type="SUPFAM" id="SSF103025">
    <property type="entry name" value="Folate-binding domain"/>
    <property type="match status" value="1"/>
</dbReference>
<evidence type="ECO:0008006" key="3">
    <source>
        <dbReference type="Google" id="ProtNLM"/>
    </source>
</evidence>
<gene>
    <name evidence="1" type="ORF">FRZ61_33570</name>
</gene>